<evidence type="ECO:0000256" key="3">
    <source>
        <dbReference type="ARBA" id="ARBA00022840"/>
    </source>
</evidence>
<sequence>MSTPAAEHAPGLASADGIAARARGLTKAYGSGETAVLALDSVDVDVARGRFTAVMGPSGSGKSTLMHCLAGLDTVSAGQVWLGDTEITGLKERELTRLRRDRIGFMFQSFNLIPTLNALENITLPMDIAGRKPDESWLDQVIDTLGLRDRLKHRPSQLSGGQQQRVACARALASRPELIFADEPTGNLDSRAGLEVLGFLREAVDQLGQTVVMVTHDPGAAAHSDLVLFLGDGRIVDEMPRPTAEAVLERMKRFDTIRTRFEDTPSAARSEDTPSAEEN</sequence>
<keyword evidence="1" id="KW-0813">Transport</keyword>
<dbReference type="GO" id="GO:0005524">
    <property type="term" value="F:ATP binding"/>
    <property type="evidence" value="ECO:0007669"/>
    <property type="project" value="UniProtKB-KW"/>
</dbReference>
<keyword evidence="7" id="KW-1185">Reference proteome</keyword>
<name>A0ABX8G171_9ACTN</name>
<dbReference type="SMART" id="SM00382">
    <property type="entry name" value="AAA"/>
    <property type="match status" value="1"/>
</dbReference>
<dbReference type="InterPro" id="IPR027417">
    <property type="entry name" value="P-loop_NTPase"/>
</dbReference>
<dbReference type="SUPFAM" id="SSF52540">
    <property type="entry name" value="P-loop containing nucleoside triphosphate hydrolases"/>
    <property type="match status" value="1"/>
</dbReference>
<dbReference type="Proteomes" id="UP000679629">
    <property type="component" value="Chromosome"/>
</dbReference>
<gene>
    <name evidence="6" type="ORF">KJK29_33205</name>
</gene>
<evidence type="ECO:0000256" key="2">
    <source>
        <dbReference type="ARBA" id="ARBA00022741"/>
    </source>
</evidence>
<proteinExistence type="predicted"/>
<dbReference type="RefSeq" id="WP_215122853.1">
    <property type="nucleotide sequence ID" value="NZ_CP075896.1"/>
</dbReference>
<reference evidence="7" key="1">
    <citation type="submission" date="2021-05" db="EMBL/GenBank/DDBJ databases">
        <title>Direct Submission.</title>
        <authorList>
            <person name="Li K."/>
            <person name="Gao J."/>
        </authorList>
    </citation>
    <scope>NUCLEOTIDE SEQUENCE [LARGE SCALE GENOMIC DNA]</scope>
    <source>
        <strain evidence="7">MG62</strain>
    </source>
</reference>
<dbReference type="InterPro" id="IPR003439">
    <property type="entry name" value="ABC_transporter-like_ATP-bd"/>
</dbReference>
<dbReference type="PANTHER" id="PTHR24220:SF685">
    <property type="entry name" value="ABC TRANSPORTER RELATED"/>
    <property type="match status" value="1"/>
</dbReference>
<evidence type="ECO:0000256" key="1">
    <source>
        <dbReference type="ARBA" id="ARBA00022448"/>
    </source>
</evidence>
<feature type="region of interest" description="Disordered" evidence="4">
    <location>
        <begin position="259"/>
        <end position="279"/>
    </location>
</feature>
<dbReference type="PROSITE" id="PS50893">
    <property type="entry name" value="ABC_TRANSPORTER_2"/>
    <property type="match status" value="1"/>
</dbReference>
<keyword evidence="3 6" id="KW-0067">ATP-binding</keyword>
<evidence type="ECO:0000259" key="5">
    <source>
        <dbReference type="PROSITE" id="PS50893"/>
    </source>
</evidence>
<dbReference type="InterPro" id="IPR015854">
    <property type="entry name" value="ABC_transpr_LolD-like"/>
</dbReference>
<dbReference type="PANTHER" id="PTHR24220">
    <property type="entry name" value="IMPORT ATP-BINDING PROTEIN"/>
    <property type="match status" value="1"/>
</dbReference>
<keyword evidence="2" id="KW-0547">Nucleotide-binding</keyword>
<feature type="domain" description="ABC transporter" evidence="5">
    <location>
        <begin position="20"/>
        <end position="257"/>
    </location>
</feature>
<dbReference type="Gene3D" id="3.40.50.300">
    <property type="entry name" value="P-loop containing nucleotide triphosphate hydrolases"/>
    <property type="match status" value="1"/>
</dbReference>
<accession>A0ABX8G171</accession>
<evidence type="ECO:0000256" key="4">
    <source>
        <dbReference type="SAM" id="MobiDB-lite"/>
    </source>
</evidence>
<dbReference type="CDD" id="cd03255">
    <property type="entry name" value="ABC_MJ0796_LolCDE_FtsE"/>
    <property type="match status" value="1"/>
</dbReference>
<organism evidence="6 7">
    <name type="scientific">Streptomyces koelreuteriae</name>
    <dbReference type="NCBI Taxonomy" id="2838015"/>
    <lineage>
        <taxon>Bacteria</taxon>
        <taxon>Bacillati</taxon>
        <taxon>Actinomycetota</taxon>
        <taxon>Actinomycetes</taxon>
        <taxon>Kitasatosporales</taxon>
        <taxon>Streptomycetaceae</taxon>
        <taxon>Streptomyces</taxon>
    </lineage>
</organism>
<evidence type="ECO:0000313" key="6">
    <source>
        <dbReference type="EMBL" id="QWB27063.1"/>
    </source>
</evidence>
<dbReference type="InterPro" id="IPR017911">
    <property type="entry name" value="MacB-like_ATP-bd"/>
</dbReference>
<evidence type="ECO:0000313" key="7">
    <source>
        <dbReference type="Proteomes" id="UP000679629"/>
    </source>
</evidence>
<dbReference type="InterPro" id="IPR003593">
    <property type="entry name" value="AAA+_ATPase"/>
</dbReference>
<dbReference type="Pfam" id="PF00005">
    <property type="entry name" value="ABC_tran"/>
    <property type="match status" value="1"/>
</dbReference>
<protein>
    <submittedName>
        <fullName evidence="6">ABC transporter ATP-binding protein</fullName>
    </submittedName>
</protein>
<dbReference type="EMBL" id="CP075896">
    <property type="protein sequence ID" value="QWB27063.1"/>
    <property type="molecule type" value="Genomic_DNA"/>
</dbReference>